<dbReference type="RefSeq" id="WP_252661944.1">
    <property type="nucleotide sequence ID" value="NZ_CP098611.1"/>
</dbReference>
<sequence>MRSPHWTPLSRVLAHLGLETISPAMLLYLAVASSGLMLLIGQGSTLLLNRSPQERYAPQQPTPVASPPLAATPQPPSPIALLNLSRAERAILNDVGDRRWDGRQWYLEQSRVLYSYLSPESRQRRETLAANPGRYPSKADYLSLKESEYQQILSQQQPIRRLILGSSIALGIPDELLHDDDVNLGIPAAHLEDLLNQVQGLDRRAEPQQIILFGAGTPELLKEESIEAIQQDTLEVLEALRHTYPQVPITLVSVLPRSRRDELTQPHMARVDNSQVRRLNRNLAHLLAQHPQIRFLDLNPYITDHQGYLKRVFSTDGLHANALTALVLIKLLDFNDSFSKPLSASGS</sequence>
<name>A0ABY5ALR5_9CYAN</name>
<feature type="transmembrane region" description="Helical" evidence="1">
    <location>
        <begin position="20"/>
        <end position="40"/>
    </location>
</feature>
<evidence type="ECO:0000259" key="2">
    <source>
        <dbReference type="Pfam" id="PF13472"/>
    </source>
</evidence>
<reference evidence="3" key="1">
    <citation type="submission" date="2022-06" db="EMBL/GenBank/DDBJ databases">
        <title>Genome sequence of Phormidium yuhuli AB48 isolated from an industrial photobioreactor environment.</title>
        <authorList>
            <person name="Qiu Y."/>
            <person name="Noonan A.J.C."/>
            <person name="Dofher K."/>
            <person name="Koch M."/>
            <person name="Kieft B."/>
            <person name="Lin X."/>
            <person name="Ziels R.M."/>
            <person name="Hallam S.J."/>
        </authorList>
    </citation>
    <scope>NUCLEOTIDE SEQUENCE</scope>
    <source>
        <strain evidence="3">AB48</strain>
    </source>
</reference>
<dbReference type="SUPFAM" id="SSF52266">
    <property type="entry name" value="SGNH hydrolase"/>
    <property type="match status" value="1"/>
</dbReference>
<dbReference type="Pfam" id="PF13472">
    <property type="entry name" value="Lipase_GDSL_2"/>
    <property type="match status" value="1"/>
</dbReference>
<gene>
    <name evidence="3" type="ORF">NEA10_15020</name>
</gene>
<protein>
    <recommendedName>
        <fullName evidence="2">SGNH hydrolase-type esterase domain-containing protein</fullName>
    </recommendedName>
</protein>
<dbReference type="InterPro" id="IPR036514">
    <property type="entry name" value="SGNH_hydro_sf"/>
</dbReference>
<dbReference type="Gene3D" id="3.40.50.1110">
    <property type="entry name" value="SGNH hydrolase"/>
    <property type="match status" value="1"/>
</dbReference>
<feature type="domain" description="SGNH hydrolase-type esterase" evidence="2">
    <location>
        <begin position="177"/>
        <end position="322"/>
    </location>
</feature>
<keyword evidence="1" id="KW-0812">Transmembrane</keyword>
<dbReference type="InterPro" id="IPR013830">
    <property type="entry name" value="SGNH_hydro"/>
</dbReference>
<evidence type="ECO:0000313" key="3">
    <source>
        <dbReference type="EMBL" id="USR90148.1"/>
    </source>
</evidence>
<dbReference type="Proteomes" id="UP001056708">
    <property type="component" value="Chromosome"/>
</dbReference>
<keyword evidence="4" id="KW-1185">Reference proteome</keyword>
<dbReference type="EMBL" id="CP098611">
    <property type="protein sequence ID" value="USR90148.1"/>
    <property type="molecule type" value="Genomic_DNA"/>
</dbReference>
<proteinExistence type="predicted"/>
<accession>A0ABY5ALR5</accession>
<keyword evidence="1" id="KW-1133">Transmembrane helix</keyword>
<evidence type="ECO:0000313" key="4">
    <source>
        <dbReference type="Proteomes" id="UP001056708"/>
    </source>
</evidence>
<organism evidence="3 4">
    <name type="scientific">Phormidium yuhuli AB48</name>
    <dbReference type="NCBI Taxonomy" id="2940671"/>
    <lineage>
        <taxon>Bacteria</taxon>
        <taxon>Bacillati</taxon>
        <taxon>Cyanobacteriota</taxon>
        <taxon>Cyanophyceae</taxon>
        <taxon>Oscillatoriophycideae</taxon>
        <taxon>Oscillatoriales</taxon>
        <taxon>Oscillatoriaceae</taxon>
        <taxon>Phormidium</taxon>
        <taxon>Phormidium yuhuli</taxon>
    </lineage>
</organism>
<evidence type="ECO:0000256" key="1">
    <source>
        <dbReference type="SAM" id="Phobius"/>
    </source>
</evidence>
<keyword evidence="1" id="KW-0472">Membrane</keyword>